<proteinExistence type="predicted"/>
<evidence type="ECO:0000313" key="4">
    <source>
        <dbReference type="EMBL" id="MBF6023600.1"/>
    </source>
</evidence>
<dbReference type="PANTHER" id="PTHR42736">
    <property type="entry name" value="PROTEIN-GLUTAMINE GAMMA-GLUTAMYLTRANSFERASE"/>
    <property type="match status" value="1"/>
</dbReference>
<sequence>MRKPTIPLDAPRRRWTLAASAACLLPLLLQLPPGLAVLIGASAMAVGAMAWRQPLPGWMRLVLTLALVGAVLGLARFSFGRDTGCALLAAMLAIKPSETAGLRDARSMIGFALFAPFATFLLDQGPVSLMLGLVAIVLSLAAMQTLADLESGDRMQRTPGKRLRAIGRLLAIGLPLALSVFWLFPRLGTPLWGVPERAMARPGLSDRMTPGEWIDLMTDDTPALRVRFFGPAPDTSRMYWRGPVLWNFDGRSWTQPQWLRGVPAAESTPAAERWDYELEIEPTDRRQLVALDLPLAAPDSMQMSRDHGLYARAPLTSMTRLRLRSAEPRQYDMKLGHVLRGMALALPDGYNPRTLALARQWRAQAGSDDEAIVRRALDWVRRDFAYTLETPLLGRNSVDEFLFDYKAGFCEHFSSAFVVLMRGTGIPARVVTGYTGGYRNPIGDYWLVRRSDAHAWAEVWLPRRGWVRVDPTAAVAPERIYDTLADRAPGGDLLGGSVTPLLNTSDWLRRGWNNLVLGFDANRQQRLLAPLGIDRVDGSQLALMFAFAASLALLWMLWLSAKGHREPDPILRAWHALDRRYRRLGLGREPHEPASDWAQRVGRTRPELALSLQILSDRFVEWRYAEGQTGGRAGVADGQRSLAKALRAHRPHSGRPRPDPQAVTRE</sequence>
<feature type="compositionally biased region" description="Basic residues" evidence="1">
    <location>
        <begin position="646"/>
        <end position="655"/>
    </location>
</feature>
<feature type="region of interest" description="Disordered" evidence="1">
    <location>
        <begin position="630"/>
        <end position="666"/>
    </location>
</feature>
<feature type="transmembrane region" description="Helical" evidence="2">
    <location>
        <begin position="105"/>
        <end position="122"/>
    </location>
</feature>
<dbReference type="InterPro" id="IPR038765">
    <property type="entry name" value="Papain-like_cys_pep_sf"/>
</dbReference>
<dbReference type="PANTHER" id="PTHR42736:SF1">
    <property type="entry name" value="PROTEIN-GLUTAMINE GAMMA-GLUTAMYLTRANSFERASE"/>
    <property type="match status" value="1"/>
</dbReference>
<name>A0ABS0B4M1_9GAMM</name>
<protein>
    <submittedName>
        <fullName evidence="4">DUF3488 domain-containing transglutaminase family protein</fullName>
    </submittedName>
</protein>
<gene>
    <name evidence="4" type="ORF">IU514_06085</name>
</gene>
<keyword evidence="5" id="KW-1185">Reference proteome</keyword>
<organism evidence="4 5">
    <name type="scientific">Lysobacter niastensis</name>
    <dbReference type="NCBI Taxonomy" id="380629"/>
    <lineage>
        <taxon>Bacteria</taxon>
        <taxon>Pseudomonadati</taxon>
        <taxon>Pseudomonadota</taxon>
        <taxon>Gammaproteobacteria</taxon>
        <taxon>Lysobacterales</taxon>
        <taxon>Lysobacteraceae</taxon>
        <taxon>Lysobacter</taxon>
    </lineage>
</organism>
<feature type="transmembrane region" description="Helical" evidence="2">
    <location>
        <begin position="166"/>
        <end position="184"/>
    </location>
</feature>
<keyword evidence="2" id="KW-0812">Transmembrane</keyword>
<dbReference type="InterPro" id="IPR052901">
    <property type="entry name" value="Bact_TGase-like"/>
</dbReference>
<dbReference type="InterPro" id="IPR021878">
    <property type="entry name" value="TgpA_N"/>
</dbReference>
<feature type="transmembrane region" description="Helical" evidence="2">
    <location>
        <begin position="128"/>
        <end position="146"/>
    </location>
</feature>
<evidence type="ECO:0000256" key="2">
    <source>
        <dbReference type="SAM" id="Phobius"/>
    </source>
</evidence>
<accession>A0ABS0B4M1</accession>
<evidence type="ECO:0000313" key="5">
    <source>
        <dbReference type="Proteomes" id="UP001429984"/>
    </source>
</evidence>
<comment type="caution">
    <text evidence="4">The sequence shown here is derived from an EMBL/GenBank/DDBJ whole genome shotgun (WGS) entry which is preliminary data.</text>
</comment>
<evidence type="ECO:0000259" key="3">
    <source>
        <dbReference type="SMART" id="SM00460"/>
    </source>
</evidence>
<dbReference type="Pfam" id="PF13559">
    <property type="entry name" value="DUF4129"/>
    <property type="match status" value="1"/>
</dbReference>
<dbReference type="InterPro" id="IPR025403">
    <property type="entry name" value="TgpA-like_C"/>
</dbReference>
<keyword evidence="2" id="KW-0472">Membrane</keyword>
<feature type="domain" description="Transglutaminase-like" evidence="3">
    <location>
        <begin position="402"/>
        <end position="473"/>
    </location>
</feature>
<reference evidence="4 5" key="1">
    <citation type="submission" date="2020-11" db="EMBL/GenBank/DDBJ databases">
        <title>Draft Genome Sequence and Secondary Metabolite Biosynthetic Potential of the Lysobacter niastensis Type strain DSM 18481.</title>
        <authorList>
            <person name="Turrini P."/>
            <person name="Artuso I."/>
            <person name="Tescari M."/>
            <person name="Lugli G.A."/>
            <person name="Frangipani E."/>
            <person name="Ventura M."/>
            <person name="Visca P."/>
        </authorList>
    </citation>
    <scope>NUCLEOTIDE SEQUENCE [LARGE SCALE GENOMIC DNA]</scope>
    <source>
        <strain evidence="4 5">DSM 18481</strain>
    </source>
</reference>
<feature type="transmembrane region" description="Helical" evidence="2">
    <location>
        <begin position="57"/>
        <end position="75"/>
    </location>
</feature>
<dbReference type="SUPFAM" id="SSF54001">
    <property type="entry name" value="Cysteine proteinases"/>
    <property type="match status" value="1"/>
</dbReference>
<dbReference type="InterPro" id="IPR002931">
    <property type="entry name" value="Transglutaminase-like"/>
</dbReference>
<dbReference type="Proteomes" id="UP001429984">
    <property type="component" value="Unassembled WGS sequence"/>
</dbReference>
<dbReference type="Pfam" id="PF01841">
    <property type="entry name" value="Transglut_core"/>
    <property type="match status" value="1"/>
</dbReference>
<dbReference type="EMBL" id="JADLZT010000003">
    <property type="protein sequence ID" value="MBF6023600.1"/>
    <property type="molecule type" value="Genomic_DNA"/>
</dbReference>
<dbReference type="Pfam" id="PF11992">
    <property type="entry name" value="TgpA_N"/>
    <property type="match status" value="1"/>
</dbReference>
<dbReference type="SMART" id="SM00460">
    <property type="entry name" value="TGc"/>
    <property type="match status" value="1"/>
</dbReference>
<evidence type="ECO:0000256" key="1">
    <source>
        <dbReference type="SAM" id="MobiDB-lite"/>
    </source>
</evidence>
<dbReference type="RefSeq" id="WP_194930197.1">
    <property type="nucleotide sequence ID" value="NZ_JADLZT010000003.1"/>
</dbReference>
<keyword evidence="2" id="KW-1133">Transmembrane helix</keyword>
<dbReference type="Gene3D" id="3.10.620.30">
    <property type="match status" value="1"/>
</dbReference>